<evidence type="ECO:0000256" key="3">
    <source>
        <dbReference type="PIRSR" id="PIRSR017388-2"/>
    </source>
</evidence>
<dbReference type="PANTHER" id="PTHR43798">
    <property type="entry name" value="MONOACYLGLYCEROL LIPASE"/>
    <property type="match status" value="1"/>
</dbReference>
<reference evidence="5" key="1">
    <citation type="journal article" date="2020" name="mSystems">
        <title>Genome- and Community-Level Interaction Insights into Carbon Utilization and Element Cycling Functions of Hydrothermarchaeota in Hydrothermal Sediment.</title>
        <authorList>
            <person name="Zhou Z."/>
            <person name="Liu Y."/>
            <person name="Xu W."/>
            <person name="Pan J."/>
            <person name="Luo Z.H."/>
            <person name="Li M."/>
        </authorList>
    </citation>
    <scope>NUCLEOTIDE SEQUENCE [LARGE SCALE GENOMIC DNA]</scope>
    <source>
        <strain evidence="5">HyVt-633</strain>
    </source>
</reference>
<dbReference type="Proteomes" id="UP000886058">
    <property type="component" value="Unassembled WGS sequence"/>
</dbReference>
<dbReference type="GO" id="GO:0016020">
    <property type="term" value="C:membrane"/>
    <property type="evidence" value="ECO:0007669"/>
    <property type="project" value="TreeGrafter"/>
</dbReference>
<dbReference type="Pfam" id="PF12146">
    <property type="entry name" value="Hydrolase_4"/>
    <property type="match status" value="1"/>
</dbReference>
<dbReference type="InterPro" id="IPR022742">
    <property type="entry name" value="Hydrolase_4"/>
</dbReference>
<accession>A0A7C5H7X2</accession>
<dbReference type="Gene3D" id="3.40.50.1820">
    <property type="entry name" value="alpha/beta hydrolase"/>
    <property type="match status" value="1"/>
</dbReference>
<keyword evidence="1 5" id="KW-0378">Hydrolase</keyword>
<feature type="binding site" evidence="3">
    <location>
        <position position="18"/>
    </location>
    <ligand>
        <name>substrate</name>
    </ligand>
</feature>
<evidence type="ECO:0000313" key="5">
    <source>
        <dbReference type="EMBL" id="HHE31538.1"/>
    </source>
</evidence>
<dbReference type="SUPFAM" id="SSF53474">
    <property type="entry name" value="alpha/beta-Hydrolases"/>
    <property type="match status" value="1"/>
</dbReference>
<feature type="domain" description="Serine aminopeptidase S33" evidence="4">
    <location>
        <begin position="12"/>
        <end position="233"/>
    </location>
</feature>
<name>A0A7C5H7X2_9CHLB</name>
<sequence length="259" mass="29010">MNERERKRLSGVLIIHGFTANLESIRSLFEPLERLGLSLSAPLLRGHGGASPDDLRGVTWQDWLADTGDELKKIAGRGGDVVVIGHSMGALLALQLAKRHPDLVDSVVLATTPLRIDSLFGPHRPLHFLAPLVSRLFDRWNLITKFADPANSLIPDQYDWAPTRSILSMFELIGETERIMGRVQVPALLLHSRNDSMVRPESAEIVLRSIATPPEQKSISWFEKTDHQIFCDCERQRAIESVVSFVADRQAVDDRQLVQ</sequence>
<gene>
    <name evidence="5" type="ORF">ENL07_02580</name>
</gene>
<proteinExistence type="predicted"/>
<dbReference type="InterPro" id="IPR050266">
    <property type="entry name" value="AB_hydrolase_sf"/>
</dbReference>
<dbReference type="PIRSF" id="PIRSF017388">
    <property type="entry name" value="Esterase_lipase"/>
    <property type="match status" value="1"/>
</dbReference>
<feature type="active site" description="Charge relay system" evidence="2">
    <location>
        <position position="227"/>
    </location>
</feature>
<evidence type="ECO:0000256" key="1">
    <source>
        <dbReference type="ARBA" id="ARBA00022801"/>
    </source>
</evidence>
<evidence type="ECO:0000259" key="4">
    <source>
        <dbReference type="Pfam" id="PF12146"/>
    </source>
</evidence>
<feature type="binding site" evidence="3">
    <location>
        <position position="88"/>
    </location>
    <ligand>
        <name>substrate</name>
    </ligand>
</feature>
<dbReference type="InterPro" id="IPR029058">
    <property type="entry name" value="AB_hydrolase_fold"/>
</dbReference>
<dbReference type="EMBL" id="DRSQ01000058">
    <property type="protein sequence ID" value="HHE31538.1"/>
    <property type="molecule type" value="Genomic_DNA"/>
</dbReference>
<dbReference type="PANTHER" id="PTHR43798:SF31">
    <property type="entry name" value="AB HYDROLASE SUPERFAMILY PROTEIN YCLE"/>
    <property type="match status" value="1"/>
</dbReference>
<dbReference type="AlphaFoldDB" id="A0A7C5H7X2"/>
<dbReference type="InterPro" id="IPR012354">
    <property type="entry name" value="Esterase_lipase"/>
</dbReference>
<feature type="active site" description="Charge relay system" evidence="2">
    <location>
        <position position="195"/>
    </location>
</feature>
<comment type="caution">
    <text evidence="5">The sequence shown here is derived from an EMBL/GenBank/DDBJ whole genome shotgun (WGS) entry which is preliminary data.</text>
</comment>
<evidence type="ECO:0000256" key="2">
    <source>
        <dbReference type="PIRSR" id="PIRSR017388-1"/>
    </source>
</evidence>
<dbReference type="GO" id="GO:0052689">
    <property type="term" value="F:carboxylic ester hydrolase activity"/>
    <property type="evidence" value="ECO:0007669"/>
    <property type="project" value="InterPro"/>
</dbReference>
<organism evidence="5">
    <name type="scientific">Chlorobaculum parvum</name>
    <dbReference type="NCBI Taxonomy" id="274539"/>
    <lineage>
        <taxon>Bacteria</taxon>
        <taxon>Pseudomonadati</taxon>
        <taxon>Chlorobiota</taxon>
        <taxon>Chlorobiia</taxon>
        <taxon>Chlorobiales</taxon>
        <taxon>Chlorobiaceae</taxon>
        <taxon>Chlorobaculum</taxon>
    </lineage>
</organism>
<protein>
    <submittedName>
        <fullName evidence="5">Alpha/beta fold hydrolase</fullName>
    </submittedName>
</protein>
<feature type="active site" description="Nucleophile" evidence="2">
    <location>
        <position position="87"/>
    </location>
</feature>